<feature type="transmembrane region" description="Helical" evidence="1">
    <location>
        <begin position="32"/>
        <end position="48"/>
    </location>
</feature>
<reference evidence="2 3" key="1">
    <citation type="journal article" date="2019" name="Emerg. Microbes Infect.">
        <title>Comprehensive subspecies identification of 175 nontuberculous mycobacteria species based on 7547 genomic profiles.</title>
        <authorList>
            <person name="Matsumoto Y."/>
            <person name="Kinjo T."/>
            <person name="Motooka D."/>
            <person name="Nabeya D."/>
            <person name="Jung N."/>
            <person name="Uechi K."/>
            <person name="Horii T."/>
            <person name="Iida T."/>
            <person name="Fujita J."/>
            <person name="Nakamura S."/>
        </authorList>
    </citation>
    <scope>NUCLEOTIDE SEQUENCE [LARGE SCALE GENOMIC DNA]</scope>
    <source>
        <strain evidence="2 3">JCM 15658</strain>
    </source>
</reference>
<accession>A0AAD1IZI3</accession>
<sequence length="257" mass="27480">MKLIDGYVRSPFAGLAPWILMAVVAGPGRFEEAASAALGLALLTLWVGRRRGVPVHALEAFGVAFFAVLAVLGLIAPPDTIRWLELWAGELSNVALAVFAVATLLIRRPFTLAYAKDTAPQEYWDSPVFLRINYVISAVWAGAFLVSAAAGAYADGVLGDNDNFWFSWIVPLAAIIFAGAFTDYYPDRATGESTASWARVFDWLPIFVVITGIVGWVSDSTSDTVGIALIVIGSVGSAVMRKVFPDEPAKIPGPSQS</sequence>
<protein>
    <submittedName>
        <fullName evidence="2">Uncharacterized protein</fullName>
    </submittedName>
</protein>
<feature type="transmembrane region" description="Helical" evidence="1">
    <location>
        <begin position="128"/>
        <end position="153"/>
    </location>
</feature>
<evidence type="ECO:0000256" key="1">
    <source>
        <dbReference type="SAM" id="Phobius"/>
    </source>
</evidence>
<organism evidence="2 3">
    <name type="scientific">Mycolicibacterium monacense</name>
    <name type="common">Mycobacterium monacense</name>
    <dbReference type="NCBI Taxonomy" id="85693"/>
    <lineage>
        <taxon>Bacteria</taxon>
        <taxon>Bacillati</taxon>
        <taxon>Actinomycetota</taxon>
        <taxon>Actinomycetes</taxon>
        <taxon>Mycobacteriales</taxon>
        <taxon>Mycobacteriaceae</taxon>
        <taxon>Mycolicibacterium</taxon>
    </lineage>
</organism>
<feature type="transmembrane region" description="Helical" evidence="1">
    <location>
        <begin position="165"/>
        <end position="185"/>
    </location>
</feature>
<dbReference type="EMBL" id="AP022617">
    <property type="protein sequence ID" value="BBZ63013.1"/>
    <property type="molecule type" value="Genomic_DNA"/>
</dbReference>
<evidence type="ECO:0000313" key="2">
    <source>
        <dbReference type="EMBL" id="BBZ63013.1"/>
    </source>
</evidence>
<keyword evidence="1" id="KW-1133">Transmembrane helix</keyword>
<keyword evidence="1" id="KW-0812">Transmembrane</keyword>
<feature type="transmembrane region" description="Helical" evidence="1">
    <location>
        <begin position="197"/>
        <end position="218"/>
    </location>
</feature>
<feature type="transmembrane region" description="Helical" evidence="1">
    <location>
        <begin position="55"/>
        <end position="75"/>
    </location>
</feature>
<keyword evidence="1" id="KW-0472">Membrane</keyword>
<proteinExistence type="predicted"/>
<feature type="transmembrane region" description="Helical" evidence="1">
    <location>
        <begin position="87"/>
        <end position="107"/>
    </location>
</feature>
<name>A0AAD1IZI3_MYCMB</name>
<feature type="transmembrane region" description="Helical" evidence="1">
    <location>
        <begin position="7"/>
        <end position="26"/>
    </location>
</feature>
<keyword evidence="3" id="KW-1185">Reference proteome</keyword>
<evidence type="ECO:0000313" key="3">
    <source>
        <dbReference type="Proteomes" id="UP000466039"/>
    </source>
</evidence>
<dbReference type="AlphaFoldDB" id="A0AAD1IZI3"/>
<dbReference type="Proteomes" id="UP000466039">
    <property type="component" value="Chromosome"/>
</dbReference>
<gene>
    <name evidence="2" type="ORF">MMON_43140</name>
</gene>